<organism evidence="1 2">
    <name type="scientific">Mycolicibacterium agri</name>
    <name type="common">Mycobacterium agri</name>
    <dbReference type="NCBI Taxonomy" id="36811"/>
    <lineage>
        <taxon>Bacteria</taxon>
        <taxon>Bacillati</taxon>
        <taxon>Actinomycetota</taxon>
        <taxon>Actinomycetes</taxon>
        <taxon>Mycobacteriales</taxon>
        <taxon>Mycobacteriaceae</taxon>
        <taxon>Mycolicibacterium</taxon>
    </lineage>
</organism>
<dbReference type="InterPro" id="IPR029044">
    <property type="entry name" value="Nucleotide-diphossugar_trans"/>
</dbReference>
<comment type="caution">
    <text evidence="1">The sequence shown here is derived from an EMBL/GenBank/DDBJ whole genome shotgun (WGS) entry which is preliminary data.</text>
</comment>
<evidence type="ECO:0008006" key="3">
    <source>
        <dbReference type="Google" id="ProtNLM"/>
    </source>
</evidence>
<name>A0A7I9WBH7_MYCAG</name>
<dbReference type="Proteomes" id="UP000465302">
    <property type="component" value="Unassembled WGS sequence"/>
</dbReference>
<accession>A0A7I9WBH7</accession>
<sequence>MREHRNRPLTELASMSRQVIATLLSRCGIPDSAVGLTQYFADGDGFTPRTSTVSLDDRPPMITLRPR</sequence>
<gene>
    <name evidence="1" type="ORF">MAGR_60680</name>
</gene>
<protein>
    <recommendedName>
        <fullName evidence="3">Glucosyl-3-phosphoglycerate synthase</fullName>
    </recommendedName>
</protein>
<evidence type="ECO:0000313" key="1">
    <source>
        <dbReference type="EMBL" id="GFG54627.1"/>
    </source>
</evidence>
<dbReference type="Gene3D" id="3.90.550.10">
    <property type="entry name" value="Spore Coat Polysaccharide Biosynthesis Protein SpsA, Chain A"/>
    <property type="match status" value="1"/>
</dbReference>
<reference evidence="1 2" key="1">
    <citation type="journal article" date="2019" name="Emerg. Microbes Infect.">
        <title>Comprehensive subspecies identification of 175 nontuberculous mycobacteria species based on 7547 genomic profiles.</title>
        <authorList>
            <person name="Matsumoto Y."/>
            <person name="Kinjo T."/>
            <person name="Motooka D."/>
            <person name="Nabeya D."/>
            <person name="Jung N."/>
            <person name="Uechi K."/>
            <person name="Horii T."/>
            <person name="Iida T."/>
            <person name="Fujita J."/>
            <person name="Nakamura S."/>
        </authorList>
    </citation>
    <scope>NUCLEOTIDE SEQUENCE [LARGE SCALE GENOMIC DNA]</scope>
    <source>
        <strain evidence="1 2">JCM 6377</strain>
    </source>
</reference>
<evidence type="ECO:0000313" key="2">
    <source>
        <dbReference type="Proteomes" id="UP000465302"/>
    </source>
</evidence>
<dbReference type="AlphaFoldDB" id="A0A7I9WBH7"/>
<dbReference type="EMBL" id="BLKS01000002">
    <property type="protein sequence ID" value="GFG54627.1"/>
    <property type="molecule type" value="Genomic_DNA"/>
</dbReference>
<proteinExistence type="predicted"/>